<keyword evidence="1" id="KW-0812">Transmembrane</keyword>
<protein>
    <submittedName>
        <fullName evidence="2">Uncharacterized protein</fullName>
    </submittedName>
</protein>
<dbReference type="Proteomes" id="UP000475862">
    <property type="component" value="Unassembled WGS sequence"/>
</dbReference>
<gene>
    <name evidence="2" type="ORF">AGLY_005779</name>
</gene>
<organism evidence="2 3">
    <name type="scientific">Aphis glycines</name>
    <name type="common">Soybean aphid</name>
    <dbReference type="NCBI Taxonomy" id="307491"/>
    <lineage>
        <taxon>Eukaryota</taxon>
        <taxon>Metazoa</taxon>
        <taxon>Ecdysozoa</taxon>
        <taxon>Arthropoda</taxon>
        <taxon>Hexapoda</taxon>
        <taxon>Insecta</taxon>
        <taxon>Pterygota</taxon>
        <taxon>Neoptera</taxon>
        <taxon>Paraneoptera</taxon>
        <taxon>Hemiptera</taxon>
        <taxon>Sternorrhyncha</taxon>
        <taxon>Aphidomorpha</taxon>
        <taxon>Aphidoidea</taxon>
        <taxon>Aphididae</taxon>
        <taxon>Aphidini</taxon>
        <taxon>Aphis</taxon>
        <taxon>Aphis</taxon>
    </lineage>
</organism>
<feature type="transmembrane region" description="Helical" evidence="1">
    <location>
        <begin position="145"/>
        <end position="164"/>
    </location>
</feature>
<proteinExistence type="predicted"/>
<sequence>MYSCKNILNESSETLLHSLDHQGTGVFLGCVIVFPMDLWAASVMIEVNCFTIISMSSVFNSLLSIWFSDIVLSTMSENSVQFGFLRFHLIGVIASPICISTVKIADHYIRKNHTIRIATPPLARFGFHCISEFIFQWKHVTVSSFINILYAMSSWLIIIDVGLFSKSSGFTKICLLKLIICVKPSILNPALSLIIGDTKKRPLDTREAYVMSFGEINLERAIRYSICGIFSIVLNTMANSLFGSCSEDTFDAKLGVFVLCHCITSVDVGVELRNECATCITAECRSTISFVTLTHARRNRQLAFWDI</sequence>
<feature type="transmembrane region" description="Helical" evidence="1">
    <location>
        <begin position="47"/>
        <end position="67"/>
    </location>
</feature>
<accession>A0A6G0TV18</accession>
<reference evidence="2 3" key="1">
    <citation type="submission" date="2019-08" db="EMBL/GenBank/DDBJ databases">
        <title>The genome of the soybean aphid Biotype 1, its phylome, world population structure and adaptation to the North American continent.</title>
        <authorList>
            <person name="Giordano R."/>
            <person name="Donthu R.K."/>
            <person name="Hernandez A.G."/>
            <person name="Wright C.L."/>
            <person name="Zimin A.V."/>
        </authorList>
    </citation>
    <scope>NUCLEOTIDE SEQUENCE [LARGE SCALE GENOMIC DNA]</scope>
    <source>
        <tissue evidence="2">Whole aphids</tissue>
    </source>
</reference>
<feature type="transmembrane region" description="Helical" evidence="1">
    <location>
        <begin position="22"/>
        <end position="40"/>
    </location>
</feature>
<feature type="transmembrane region" description="Helical" evidence="1">
    <location>
        <begin position="87"/>
        <end position="105"/>
    </location>
</feature>
<comment type="caution">
    <text evidence="2">The sequence shown here is derived from an EMBL/GenBank/DDBJ whole genome shotgun (WGS) entry which is preliminary data.</text>
</comment>
<evidence type="ECO:0000313" key="3">
    <source>
        <dbReference type="Proteomes" id="UP000475862"/>
    </source>
</evidence>
<evidence type="ECO:0000313" key="2">
    <source>
        <dbReference type="EMBL" id="KAE9538680.1"/>
    </source>
</evidence>
<dbReference type="AlphaFoldDB" id="A0A6G0TV18"/>
<keyword evidence="3" id="KW-1185">Reference proteome</keyword>
<keyword evidence="1" id="KW-0472">Membrane</keyword>
<keyword evidence="1" id="KW-1133">Transmembrane helix</keyword>
<name>A0A6G0TV18_APHGL</name>
<dbReference type="EMBL" id="VYZN01000016">
    <property type="protein sequence ID" value="KAE9538680.1"/>
    <property type="molecule type" value="Genomic_DNA"/>
</dbReference>
<evidence type="ECO:0000256" key="1">
    <source>
        <dbReference type="SAM" id="Phobius"/>
    </source>
</evidence>